<protein>
    <submittedName>
        <fullName evidence="3">Uncharacterized protein</fullName>
    </submittedName>
</protein>
<reference evidence="3" key="1">
    <citation type="submission" date="2017-05" db="UniProtKB">
        <authorList>
            <consortium name="EnsemblMetazoa"/>
        </authorList>
    </citation>
    <scope>IDENTIFICATION</scope>
</reference>
<dbReference type="OrthoDB" id="10037534at2759"/>
<feature type="chain" id="PRO_5012801524" evidence="2">
    <location>
        <begin position="19"/>
        <end position="482"/>
    </location>
</feature>
<evidence type="ECO:0000313" key="3">
    <source>
        <dbReference type="EnsemblMetazoa" id="Aqu2.1.19970_001"/>
    </source>
</evidence>
<name>A0A1X7TWY5_AMPQE</name>
<keyword evidence="2" id="KW-0732">Signal</keyword>
<accession>A0A1X7TWY5</accession>
<dbReference type="AlphaFoldDB" id="A0A1X7TWY5"/>
<feature type="signal peptide" evidence="2">
    <location>
        <begin position="1"/>
        <end position="18"/>
    </location>
</feature>
<sequence length="482" mass="52693">MSNLLLLLFACLFCKSNGTFVELTFNFTVNDRCTESSDADILSFWGRYAYVANPTSRSQTTLFPQCFAFKKSDQVYKQTVLFEVDDDTRTFHFLRFLWKIHSDSCLVSIAHGVVRNSSTTVQLKFCPYDLKIISEAIQNDSSTYCYEYSVSKCSSPSNQITTSSVSERTSSSTVNSPVSISRLSELSFVSIQPSARLSMPTSILSSASQLDSTSSMPASGSTLSFASQLDFFSIQAPSATSSMSTSILSSASQLDSTSSMHILSSRPHSSNSGHTPLSITTMPAVTSIVATTSSYHFNSPSPSLSPPLMNCPGTNQWENTKPGQYANGTCYKGTFNATRYCDLNGRWGQLNCSVSKQFIEIMSKINISHYDALESLSQQLNDFPAAQSIVLLDFIITNSTIESDNETIQWILLDIASKIIQMASNKTDGVSIVSQLLMTLDNAALNIQDFPDEEVTAIDYNGNTLTLPNVIFTALPATVASF</sequence>
<dbReference type="GO" id="GO:0004930">
    <property type="term" value="F:G protein-coupled receptor activity"/>
    <property type="evidence" value="ECO:0007669"/>
    <property type="project" value="InterPro"/>
</dbReference>
<evidence type="ECO:0000256" key="1">
    <source>
        <dbReference type="SAM" id="MobiDB-lite"/>
    </source>
</evidence>
<evidence type="ECO:0000256" key="2">
    <source>
        <dbReference type="SAM" id="SignalP"/>
    </source>
</evidence>
<dbReference type="SUPFAM" id="SSF111418">
    <property type="entry name" value="Hormone receptor domain"/>
    <property type="match status" value="1"/>
</dbReference>
<dbReference type="InterPro" id="IPR036445">
    <property type="entry name" value="GPCR_2_extracell_dom_sf"/>
</dbReference>
<feature type="region of interest" description="Disordered" evidence="1">
    <location>
        <begin position="154"/>
        <end position="175"/>
    </location>
</feature>
<dbReference type="GO" id="GO:0016020">
    <property type="term" value="C:membrane"/>
    <property type="evidence" value="ECO:0007669"/>
    <property type="project" value="InterPro"/>
</dbReference>
<feature type="compositionally biased region" description="Low complexity" evidence="1">
    <location>
        <begin position="161"/>
        <end position="175"/>
    </location>
</feature>
<dbReference type="InParanoid" id="A0A1X7TWY5"/>
<organism evidence="3">
    <name type="scientific">Amphimedon queenslandica</name>
    <name type="common">Sponge</name>
    <dbReference type="NCBI Taxonomy" id="400682"/>
    <lineage>
        <taxon>Eukaryota</taxon>
        <taxon>Metazoa</taxon>
        <taxon>Porifera</taxon>
        <taxon>Demospongiae</taxon>
        <taxon>Heteroscleromorpha</taxon>
        <taxon>Haplosclerida</taxon>
        <taxon>Niphatidae</taxon>
        <taxon>Amphimedon</taxon>
    </lineage>
</organism>
<proteinExistence type="predicted"/>
<dbReference type="EnsemblMetazoa" id="Aqu2.1.19970_001">
    <property type="protein sequence ID" value="Aqu2.1.19970_001"/>
    <property type="gene ID" value="Aqu2.1.19970"/>
</dbReference>